<dbReference type="Proteomes" id="UP000694846">
    <property type="component" value="Unplaced"/>
</dbReference>
<dbReference type="GeneID" id="112691273"/>
<name>A0A8B8GF47_9HEMI</name>
<feature type="compositionally biased region" description="Low complexity" evidence="1">
    <location>
        <begin position="1"/>
        <end position="14"/>
    </location>
</feature>
<protein>
    <submittedName>
        <fullName evidence="3">Uncharacterized protein LOC112691273 isoform X1</fullName>
    </submittedName>
</protein>
<evidence type="ECO:0000256" key="1">
    <source>
        <dbReference type="SAM" id="MobiDB-lite"/>
    </source>
</evidence>
<dbReference type="OrthoDB" id="6581240at2759"/>
<evidence type="ECO:0000313" key="2">
    <source>
        <dbReference type="Proteomes" id="UP000694846"/>
    </source>
</evidence>
<sequence length="262" mass="29993">MSESNSYNSYSSNNEDSDPCCSTNIDVQSQVECLENTEVMTDDFSLVDVLLKFKAQVKALAEILNGLDQQLSLNKSPTNANTHQELLKIKKNIINDITCLLKETRPLNYPSFQSLTSVKLLKLYEKVSAESVLLLNSIKHDDKNMIKNIDRFKELSIFIKDLLQEIDNYTTQNTINADIEEKVAQDFKECKSDMYLLLSQLSPSSTLKETLSLLVEFMDQDSEDAWLDIKNMPHLTSQCFELKLQGFVVQNEKNKNLFRLNI</sequence>
<organism evidence="2 3">
    <name type="scientific">Sipha flava</name>
    <name type="common">yellow sugarcane aphid</name>
    <dbReference type="NCBI Taxonomy" id="143950"/>
    <lineage>
        <taxon>Eukaryota</taxon>
        <taxon>Metazoa</taxon>
        <taxon>Ecdysozoa</taxon>
        <taxon>Arthropoda</taxon>
        <taxon>Hexapoda</taxon>
        <taxon>Insecta</taxon>
        <taxon>Pterygota</taxon>
        <taxon>Neoptera</taxon>
        <taxon>Paraneoptera</taxon>
        <taxon>Hemiptera</taxon>
        <taxon>Sternorrhyncha</taxon>
        <taxon>Aphidomorpha</taxon>
        <taxon>Aphidoidea</taxon>
        <taxon>Aphididae</taxon>
        <taxon>Sipha</taxon>
    </lineage>
</organism>
<keyword evidence="2" id="KW-1185">Reference proteome</keyword>
<dbReference type="RefSeq" id="XP_025421221.1">
    <property type="nucleotide sequence ID" value="XM_025565436.1"/>
</dbReference>
<gene>
    <name evidence="3" type="primary">LOC112691273</name>
</gene>
<dbReference type="AlphaFoldDB" id="A0A8B8GF47"/>
<proteinExistence type="predicted"/>
<evidence type="ECO:0000313" key="3">
    <source>
        <dbReference type="RefSeq" id="XP_025421221.1"/>
    </source>
</evidence>
<feature type="region of interest" description="Disordered" evidence="1">
    <location>
        <begin position="1"/>
        <end position="21"/>
    </location>
</feature>
<reference evidence="3" key="1">
    <citation type="submission" date="2025-08" db="UniProtKB">
        <authorList>
            <consortium name="RefSeq"/>
        </authorList>
    </citation>
    <scope>IDENTIFICATION</scope>
    <source>
        <tissue evidence="3">Whole body</tissue>
    </source>
</reference>
<accession>A0A8B8GF47</accession>